<dbReference type="InterPro" id="IPR014311">
    <property type="entry name" value="Guanine_deaminase"/>
</dbReference>
<comment type="catalytic activity">
    <reaction evidence="6 8">
        <text>guanine + H2O + H(+) = xanthine + NH4(+)</text>
        <dbReference type="Rhea" id="RHEA:14665"/>
        <dbReference type="ChEBI" id="CHEBI:15377"/>
        <dbReference type="ChEBI" id="CHEBI:15378"/>
        <dbReference type="ChEBI" id="CHEBI:16235"/>
        <dbReference type="ChEBI" id="CHEBI:17712"/>
        <dbReference type="ChEBI" id="CHEBI:28938"/>
        <dbReference type="EC" id="3.5.4.3"/>
    </reaction>
</comment>
<evidence type="ECO:0000256" key="3">
    <source>
        <dbReference type="ARBA" id="ARBA00022723"/>
    </source>
</evidence>
<name>A0A1W2TF51_ROSNE</name>
<dbReference type="PANTHER" id="PTHR11271:SF49">
    <property type="entry name" value="GUANINE DEAMINASE"/>
    <property type="match status" value="1"/>
</dbReference>
<feature type="domain" description="Amidohydrolase-related" evidence="9">
    <location>
        <begin position="72"/>
        <end position="449"/>
    </location>
</feature>
<keyword evidence="11" id="KW-1185">Reference proteome</keyword>
<dbReference type="GO" id="GO:0006147">
    <property type="term" value="P:guanine catabolic process"/>
    <property type="evidence" value="ECO:0007669"/>
    <property type="project" value="UniProtKB-UniRule"/>
</dbReference>
<protein>
    <recommendedName>
        <fullName evidence="8">Guanine deaminase</fullName>
        <shortName evidence="8">Guanase</shortName>
        <ecNumber evidence="8">3.5.4.3</ecNumber>
    </recommendedName>
    <alternativeName>
        <fullName evidence="8">Guanine aminohydrolase</fullName>
    </alternativeName>
</protein>
<dbReference type="GO" id="GO:0005829">
    <property type="term" value="C:cytosol"/>
    <property type="evidence" value="ECO:0007669"/>
    <property type="project" value="TreeGrafter"/>
</dbReference>
<dbReference type="UniPathway" id="UPA00603">
    <property type="reaction ID" value="UER00660"/>
</dbReference>
<keyword evidence="5 8" id="KW-0862">Zinc</keyword>
<sequence length="453" mass="50817">MTQQLVFHGTLIHCISPEKLEILDEGLLIVAPGGIISGLVRSISNRLVDEYMTALGWSESQYEVVYLERGQFLIPGFVDTHNHAPQWTQRGLGQSMHILDWLDEVTFPNEARFHNPHYARRIYASCVDSLIRQGITTASYYGSMHGEATKVLADICIQKGQRAFVGKCNMNRNAPAYYRDATVESSLNDTQDCIAHIRRIDPHGRLVKYVLTPRFAITCEDSLLAGLGDIARSNPNLPIQTHFNEAEQEMSFTKTLFPMFENEVDLYDHFGLLTKRSILAHCCYMSEYELERLKELECGVAHCPISNMTVGGGFMAAPVREFLRRDIKVGLGTDSGGGFSSSILDAMRQAIVASNAREVMTQGKDKGLSIDEVFYLATLGGARVCCLEERIGNFAPGKEFDALLINADDSRRRIMTMIEDMDTMRTIFEKFIMTGDDRNIEEVFVCGRPVNIP</sequence>
<proteinExistence type="inferred from homology"/>
<dbReference type="InterPro" id="IPR051607">
    <property type="entry name" value="Metallo-dep_hydrolases"/>
</dbReference>
<evidence type="ECO:0000256" key="6">
    <source>
        <dbReference type="ARBA" id="ARBA00051148"/>
    </source>
</evidence>
<dbReference type="Pfam" id="PF01979">
    <property type="entry name" value="Amidohydro_1"/>
    <property type="match status" value="1"/>
</dbReference>
<evidence type="ECO:0000313" key="10">
    <source>
        <dbReference type="EMBL" id="GAP86682.1"/>
    </source>
</evidence>
<evidence type="ECO:0000256" key="7">
    <source>
        <dbReference type="ARBA" id="ARBA00056079"/>
    </source>
</evidence>
<evidence type="ECO:0000256" key="8">
    <source>
        <dbReference type="RuleBase" id="RU366009"/>
    </source>
</evidence>
<dbReference type="Gene3D" id="2.30.40.10">
    <property type="entry name" value="Urease, subunit C, domain 1"/>
    <property type="match status" value="1"/>
</dbReference>
<dbReference type="Gene3D" id="3.20.20.140">
    <property type="entry name" value="Metal-dependent hydrolases"/>
    <property type="match status" value="1"/>
</dbReference>
<dbReference type="SUPFAM" id="SSF51556">
    <property type="entry name" value="Metallo-dependent hydrolases"/>
    <property type="match status" value="1"/>
</dbReference>
<evidence type="ECO:0000256" key="1">
    <source>
        <dbReference type="ARBA" id="ARBA00004984"/>
    </source>
</evidence>
<dbReference type="Proteomes" id="UP000054516">
    <property type="component" value="Unassembled WGS sequence"/>
</dbReference>
<reference evidence="10" key="1">
    <citation type="submission" date="2016-03" db="EMBL/GenBank/DDBJ databases">
        <title>Draft genome sequence of Rosellinia necatrix.</title>
        <authorList>
            <person name="Kanematsu S."/>
        </authorList>
    </citation>
    <scope>NUCLEOTIDE SEQUENCE [LARGE SCALE GENOMIC DNA]</scope>
    <source>
        <strain evidence="10">W97</strain>
    </source>
</reference>
<dbReference type="STRING" id="77044.A0A1W2TF51"/>
<dbReference type="NCBIfam" id="TIGR02967">
    <property type="entry name" value="guan_deamin"/>
    <property type="match status" value="1"/>
</dbReference>
<dbReference type="FunFam" id="3.20.20.140:FF:000022">
    <property type="entry name" value="Guanine deaminase"/>
    <property type="match status" value="1"/>
</dbReference>
<comment type="pathway">
    <text evidence="1 8">Purine metabolism; guanine degradation; xanthine from guanine: step 1/1.</text>
</comment>
<dbReference type="PANTHER" id="PTHR11271">
    <property type="entry name" value="GUANINE DEAMINASE"/>
    <property type="match status" value="1"/>
</dbReference>
<comment type="similarity">
    <text evidence="2 8">Belongs to the metallo-dependent hydrolases superfamily. ATZ/TRZ family.</text>
</comment>
<organism evidence="10">
    <name type="scientific">Rosellinia necatrix</name>
    <name type="common">White root-rot fungus</name>
    <dbReference type="NCBI Taxonomy" id="77044"/>
    <lineage>
        <taxon>Eukaryota</taxon>
        <taxon>Fungi</taxon>
        <taxon>Dikarya</taxon>
        <taxon>Ascomycota</taxon>
        <taxon>Pezizomycotina</taxon>
        <taxon>Sordariomycetes</taxon>
        <taxon>Xylariomycetidae</taxon>
        <taxon>Xylariales</taxon>
        <taxon>Xylariaceae</taxon>
        <taxon>Rosellinia</taxon>
    </lineage>
</organism>
<dbReference type="OrthoDB" id="194468at2759"/>
<evidence type="ECO:0000313" key="11">
    <source>
        <dbReference type="Proteomes" id="UP000054516"/>
    </source>
</evidence>
<evidence type="ECO:0000256" key="4">
    <source>
        <dbReference type="ARBA" id="ARBA00022801"/>
    </source>
</evidence>
<evidence type="ECO:0000256" key="2">
    <source>
        <dbReference type="ARBA" id="ARBA00006745"/>
    </source>
</evidence>
<dbReference type="EC" id="3.5.4.3" evidence="8"/>
<dbReference type="EMBL" id="DF977465">
    <property type="protein sequence ID" value="GAP86682.1"/>
    <property type="molecule type" value="Genomic_DNA"/>
</dbReference>
<dbReference type="InterPro" id="IPR032466">
    <property type="entry name" value="Metal_Hydrolase"/>
</dbReference>
<keyword evidence="3 8" id="KW-0479">Metal-binding</keyword>
<keyword evidence="4 8" id="KW-0378">Hydrolase</keyword>
<comment type="cofactor">
    <cofactor evidence="8">
        <name>Zn(2+)</name>
        <dbReference type="ChEBI" id="CHEBI:29105"/>
    </cofactor>
    <text evidence="8">Binds 1 zinc ion per subunit.</text>
</comment>
<accession>A0A1W2TF51</accession>
<dbReference type="GO" id="GO:0008892">
    <property type="term" value="F:guanine deaminase activity"/>
    <property type="evidence" value="ECO:0007669"/>
    <property type="project" value="UniProtKB-UniRule"/>
</dbReference>
<dbReference type="InterPro" id="IPR011059">
    <property type="entry name" value="Metal-dep_hydrolase_composite"/>
</dbReference>
<dbReference type="AlphaFoldDB" id="A0A1W2TF51"/>
<evidence type="ECO:0000256" key="5">
    <source>
        <dbReference type="ARBA" id="ARBA00022833"/>
    </source>
</evidence>
<dbReference type="GO" id="GO:0008270">
    <property type="term" value="F:zinc ion binding"/>
    <property type="evidence" value="ECO:0007669"/>
    <property type="project" value="UniProtKB-UniRule"/>
</dbReference>
<dbReference type="OMA" id="HGVHLCD"/>
<comment type="function">
    <text evidence="7 8">Catalyzes the hydrolytic deamination of guanine, producing xanthine and ammonia.</text>
</comment>
<gene>
    <name evidence="10" type="ORF">SAMD00023353_2000470</name>
</gene>
<dbReference type="InterPro" id="IPR006680">
    <property type="entry name" value="Amidohydro-rel"/>
</dbReference>
<evidence type="ECO:0000259" key="9">
    <source>
        <dbReference type="Pfam" id="PF01979"/>
    </source>
</evidence>